<dbReference type="AlphaFoldDB" id="A0A6M4A2C8"/>
<evidence type="ECO:0000313" key="2">
    <source>
        <dbReference type="Proteomes" id="UP000501648"/>
    </source>
</evidence>
<evidence type="ECO:0000313" key="1">
    <source>
        <dbReference type="EMBL" id="QJQ03792.1"/>
    </source>
</evidence>
<protein>
    <submittedName>
        <fullName evidence="1">Uncharacterized protein</fullName>
    </submittedName>
</protein>
<name>A0A6M4A2C8_9BURK</name>
<sequence>MASIKLDSVVGQPEVHINEVVANSIPGYATYFWAIPQRNVIASIKFKHSATGQRPMSTYVSRFMATYSSYALVSTDADGNDIIVGFTDDPASNEPKAARPAFKTGIFPKPGAVAYILANHERIKKVIRRGHVSSQKAVDVSLWQSARRFLRSPERFAGYEPVKERVYLELEYQPNLEELQEMIQAETEDPDVSGWEDMGFEFQGEGNKRHWLGKAAASGEFNLDIDRSGEETVNLAALLTTLNDNANEILKLLD</sequence>
<dbReference type="EMBL" id="CP008956">
    <property type="protein sequence ID" value="QJQ03792.1"/>
    <property type="molecule type" value="Genomic_DNA"/>
</dbReference>
<reference evidence="1 2" key="1">
    <citation type="journal article" date="2012" name="J. Bacteriol.">
        <title>Genome sequence of the pathogenic Herbaspirillum seropedicae strain Os34, isolated from rice roots.</title>
        <authorList>
            <person name="Ye W."/>
            <person name="Ye S."/>
            <person name="Liu J."/>
            <person name="Chang S."/>
            <person name="Chen M."/>
            <person name="Zhu B."/>
            <person name="Guo L."/>
            <person name="An Q."/>
        </authorList>
    </citation>
    <scope>NUCLEOTIDE SEQUENCE [LARGE SCALE GENOMIC DNA]</scope>
    <source>
        <strain evidence="1 2">Os34</strain>
    </source>
</reference>
<gene>
    <name evidence="1" type="ORF">C798_27175</name>
</gene>
<proteinExistence type="predicted"/>
<organism evidence="1 2">
    <name type="scientific">Herbaspirillum rubrisubalbicans Os34</name>
    <dbReference type="NCBI Taxonomy" id="1235827"/>
    <lineage>
        <taxon>Bacteria</taxon>
        <taxon>Pseudomonadati</taxon>
        <taxon>Pseudomonadota</taxon>
        <taxon>Betaproteobacteria</taxon>
        <taxon>Burkholderiales</taxon>
        <taxon>Oxalobacteraceae</taxon>
        <taxon>Herbaspirillum</taxon>
    </lineage>
</organism>
<accession>A0A6M4A2C8</accession>
<dbReference type="Proteomes" id="UP000501648">
    <property type="component" value="Chromosome"/>
</dbReference>